<dbReference type="PANTHER" id="PTHR23257">
    <property type="entry name" value="SERINE-THREONINE PROTEIN KINASE"/>
    <property type="match status" value="1"/>
</dbReference>
<protein>
    <submittedName>
        <fullName evidence="3">Putative CTD kinase subunit alpha</fullName>
    </submittedName>
</protein>
<accession>A0A2J7ZFJ1</accession>
<evidence type="ECO:0000259" key="2">
    <source>
        <dbReference type="PROSITE" id="PS50011"/>
    </source>
</evidence>
<feature type="non-terminal residue" evidence="3">
    <location>
        <position position="1"/>
    </location>
</feature>
<dbReference type="GO" id="GO:0007165">
    <property type="term" value="P:signal transduction"/>
    <property type="evidence" value="ECO:0007669"/>
    <property type="project" value="TreeGrafter"/>
</dbReference>
<keyword evidence="3" id="KW-0418">Kinase</keyword>
<sequence>VRLAGGSEKAVEARAGGDNGGGRAREAADSLRREVSILRALPPHERIARVLGGVELPGEGTCLVMAYYPYTLMGLMQSERLRRAWLTPARRACICRQLAEGLAFLHGLPGGARLIHRDLKPNNVLLEAAP</sequence>
<comment type="caution">
    <text evidence="3">The sequence shown here is derived from an EMBL/GenBank/DDBJ whole genome shotgun (WGS) entry which is preliminary data.</text>
</comment>
<dbReference type="InterPro" id="IPR008271">
    <property type="entry name" value="Ser/Thr_kinase_AS"/>
</dbReference>
<dbReference type="EMBL" id="PGGS01004565">
    <property type="protein sequence ID" value="PNG98999.1"/>
    <property type="molecule type" value="Genomic_DNA"/>
</dbReference>
<dbReference type="InterPro" id="IPR050167">
    <property type="entry name" value="Ser_Thr_protein_kinase"/>
</dbReference>
<evidence type="ECO:0000313" key="4">
    <source>
        <dbReference type="Proteomes" id="UP000236333"/>
    </source>
</evidence>
<name>A0A2J7ZFJ1_9CHLO</name>
<dbReference type="Gene3D" id="1.10.510.10">
    <property type="entry name" value="Transferase(Phosphotransferase) domain 1"/>
    <property type="match status" value="1"/>
</dbReference>
<keyword evidence="3" id="KW-0808">Transferase</keyword>
<feature type="domain" description="Protein kinase" evidence="2">
    <location>
        <begin position="1"/>
        <end position="130"/>
    </location>
</feature>
<dbReference type="SUPFAM" id="SSF56112">
    <property type="entry name" value="Protein kinase-like (PK-like)"/>
    <property type="match status" value="1"/>
</dbReference>
<dbReference type="Pfam" id="PF00069">
    <property type="entry name" value="Pkinase"/>
    <property type="match status" value="1"/>
</dbReference>
<dbReference type="PROSITE" id="PS50011">
    <property type="entry name" value="PROTEIN_KINASE_DOM"/>
    <property type="match status" value="1"/>
</dbReference>
<evidence type="ECO:0000313" key="3">
    <source>
        <dbReference type="EMBL" id="PNG98999.1"/>
    </source>
</evidence>
<proteinExistence type="predicted"/>
<dbReference type="GO" id="GO:0005524">
    <property type="term" value="F:ATP binding"/>
    <property type="evidence" value="ECO:0007669"/>
    <property type="project" value="InterPro"/>
</dbReference>
<gene>
    <name evidence="3" type="ORF">TSOC_015233</name>
</gene>
<dbReference type="GO" id="GO:0004672">
    <property type="term" value="F:protein kinase activity"/>
    <property type="evidence" value="ECO:0007669"/>
    <property type="project" value="InterPro"/>
</dbReference>
<dbReference type="PROSITE" id="PS00108">
    <property type="entry name" value="PROTEIN_KINASE_ST"/>
    <property type="match status" value="1"/>
</dbReference>
<dbReference type="AlphaFoldDB" id="A0A2J7ZFJ1"/>
<reference evidence="3 4" key="1">
    <citation type="journal article" date="2017" name="Mol. Biol. Evol.">
        <title>The 4-celled Tetrabaena socialis nuclear genome reveals the essential components for genetic control of cell number at the origin of multicellularity in the volvocine lineage.</title>
        <authorList>
            <person name="Featherston J."/>
            <person name="Arakaki Y."/>
            <person name="Hanschen E.R."/>
            <person name="Ferris P.J."/>
            <person name="Michod R.E."/>
            <person name="Olson B.J.S.C."/>
            <person name="Nozaki H."/>
            <person name="Durand P.M."/>
        </authorList>
    </citation>
    <scope>NUCLEOTIDE SEQUENCE [LARGE SCALE GENOMIC DNA]</scope>
    <source>
        <strain evidence="3 4">NIES-571</strain>
    </source>
</reference>
<dbReference type="Proteomes" id="UP000236333">
    <property type="component" value="Unassembled WGS sequence"/>
</dbReference>
<evidence type="ECO:0000256" key="1">
    <source>
        <dbReference type="SAM" id="MobiDB-lite"/>
    </source>
</evidence>
<dbReference type="GO" id="GO:0005737">
    <property type="term" value="C:cytoplasm"/>
    <property type="evidence" value="ECO:0007669"/>
    <property type="project" value="TreeGrafter"/>
</dbReference>
<feature type="region of interest" description="Disordered" evidence="1">
    <location>
        <begin position="1"/>
        <end position="26"/>
    </location>
</feature>
<organism evidence="3 4">
    <name type="scientific">Tetrabaena socialis</name>
    <dbReference type="NCBI Taxonomy" id="47790"/>
    <lineage>
        <taxon>Eukaryota</taxon>
        <taxon>Viridiplantae</taxon>
        <taxon>Chlorophyta</taxon>
        <taxon>core chlorophytes</taxon>
        <taxon>Chlorophyceae</taxon>
        <taxon>CS clade</taxon>
        <taxon>Chlamydomonadales</taxon>
        <taxon>Tetrabaenaceae</taxon>
        <taxon>Tetrabaena</taxon>
    </lineage>
</organism>
<dbReference type="InterPro" id="IPR000719">
    <property type="entry name" value="Prot_kinase_dom"/>
</dbReference>
<feature type="non-terminal residue" evidence="3">
    <location>
        <position position="130"/>
    </location>
</feature>
<dbReference type="InterPro" id="IPR011009">
    <property type="entry name" value="Kinase-like_dom_sf"/>
</dbReference>
<keyword evidence="4" id="KW-1185">Reference proteome</keyword>
<dbReference type="OrthoDB" id="542708at2759"/>